<dbReference type="AlphaFoldDB" id="A0A7J9DZ24"/>
<feature type="non-terminal residue" evidence="1">
    <location>
        <position position="107"/>
    </location>
</feature>
<accession>A0A7J9DZ24</accession>
<organism evidence="1 2">
    <name type="scientific">Gossypium trilobum</name>
    <dbReference type="NCBI Taxonomy" id="34281"/>
    <lineage>
        <taxon>Eukaryota</taxon>
        <taxon>Viridiplantae</taxon>
        <taxon>Streptophyta</taxon>
        <taxon>Embryophyta</taxon>
        <taxon>Tracheophyta</taxon>
        <taxon>Spermatophyta</taxon>
        <taxon>Magnoliopsida</taxon>
        <taxon>eudicotyledons</taxon>
        <taxon>Gunneridae</taxon>
        <taxon>Pentapetalae</taxon>
        <taxon>rosids</taxon>
        <taxon>malvids</taxon>
        <taxon>Malvales</taxon>
        <taxon>Malvaceae</taxon>
        <taxon>Malvoideae</taxon>
        <taxon>Gossypium</taxon>
    </lineage>
</organism>
<reference evidence="1 2" key="1">
    <citation type="journal article" date="2019" name="Genome Biol. Evol.">
        <title>Insights into the evolution of the New World diploid cottons (Gossypium, subgenus Houzingenia) based on genome sequencing.</title>
        <authorList>
            <person name="Grover C.E."/>
            <person name="Arick M.A. 2nd"/>
            <person name="Thrash A."/>
            <person name="Conover J.L."/>
            <person name="Sanders W.S."/>
            <person name="Peterson D.G."/>
            <person name="Frelichowski J.E."/>
            <person name="Scheffler J.A."/>
            <person name="Scheffler B.E."/>
            <person name="Wendel J.F."/>
        </authorList>
    </citation>
    <scope>NUCLEOTIDE SEQUENCE [LARGE SCALE GENOMIC DNA]</scope>
    <source>
        <strain evidence="1">8</strain>
        <tissue evidence="1">Leaf</tissue>
    </source>
</reference>
<feature type="non-terminal residue" evidence="1">
    <location>
        <position position="1"/>
    </location>
</feature>
<comment type="caution">
    <text evidence="1">The sequence shown here is derived from an EMBL/GenBank/DDBJ whole genome shotgun (WGS) entry which is preliminary data.</text>
</comment>
<evidence type="ECO:0000313" key="1">
    <source>
        <dbReference type="EMBL" id="MBA0765838.1"/>
    </source>
</evidence>
<gene>
    <name evidence="1" type="ORF">Gotri_014959</name>
</gene>
<protein>
    <submittedName>
        <fullName evidence="1">Uncharacterized protein</fullName>
    </submittedName>
</protein>
<dbReference type="Proteomes" id="UP000593568">
    <property type="component" value="Unassembled WGS sequence"/>
</dbReference>
<dbReference type="EMBL" id="JABEZW010000005">
    <property type="protein sequence ID" value="MBA0765838.1"/>
    <property type="molecule type" value="Genomic_DNA"/>
</dbReference>
<proteinExistence type="predicted"/>
<sequence>VCIHEISVEVNFYRNKLTSTSRSGQVSVDTLDHSINSFIDIFIVHSCNWKLDDEGNWVCLSSSPRSAVPVHNTFTRDINGLSLQVDAWFNALTAHFDDHYNQLDERI</sequence>
<evidence type="ECO:0000313" key="2">
    <source>
        <dbReference type="Proteomes" id="UP000593568"/>
    </source>
</evidence>
<name>A0A7J9DZ24_9ROSI</name>
<keyword evidence="2" id="KW-1185">Reference proteome</keyword>